<comment type="caution">
    <text evidence="1">The sequence shown here is derived from an EMBL/GenBank/DDBJ whole genome shotgun (WGS) entry which is preliminary data.</text>
</comment>
<dbReference type="EMBL" id="RIAR02000001">
    <property type="protein sequence ID" value="NSL89627.1"/>
    <property type="molecule type" value="Genomic_DNA"/>
</dbReference>
<evidence type="ECO:0000313" key="2">
    <source>
        <dbReference type="Proteomes" id="UP000281028"/>
    </source>
</evidence>
<dbReference type="OrthoDB" id="674451at2"/>
<dbReference type="AlphaFoldDB" id="A0A433W9Z1"/>
<name>A0A433W9Z1_9BACT</name>
<gene>
    <name evidence="1" type="ORF">ECE50_022490</name>
</gene>
<sequence length="175" mass="20469">MTIPYYIHEGARLRRILRQKNIIILQYAKQTGLTPPGLYRYFNQPVIKARKLDTLLAAIPLTKNDFYHWDSLENLPLHQGELLLLYFAQQKLSLRGVAASLEITVPELYDWLDTDRLSPEQLTPLYQRLGLPATYFTDPVHAQKGVNWPEAYLDKCMEMQHYIRKIKTLEKRGKA</sequence>
<accession>A0A433W9Z1</accession>
<proteinExistence type="predicted"/>
<evidence type="ECO:0000313" key="1">
    <source>
        <dbReference type="EMBL" id="NSL89627.1"/>
    </source>
</evidence>
<organism evidence="1 2">
    <name type="scientific">Chitinophaga solisilvae</name>
    <dbReference type="NCBI Taxonomy" id="1233460"/>
    <lineage>
        <taxon>Bacteria</taxon>
        <taxon>Pseudomonadati</taxon>
        <taxon>Bacteroidota</taxon>
        <taxon>Chitinophagia</taxon>
        <taxon>Chitinophagales</taxon>
        <taxon>Chitinophagaceae</taxon>
        <taxon>Chitinophaga</taxon>
    </lineage>
</organism>
<reference evidence="1" key="1">
    <citation type="submission" date="2020-05" db="EMBL/GenBank/DDBJ databases">
        <title>Chitinophaga laudate sp. nov., isolated from a tropical peat swamp.</title>
        <authorList>
            <person name="Goh C.B.S."/>
            <person name="Lee M.S."/>
            <person name="Parimannan S."/>
            <person name="Pasbakhsh P."/>
            <person name="Yule C.M."/>
            <person name="Rajandas H."/>
            <person name="Loke S."/>
            <person name="Croft L."/>
            <person name="Tan J.B.L."/>
        </authorList>
    </citation>
    <scope>NUCLEOTIDE SEQUENCE</scope>
    <source>
        <strain evidence="1">Mgbs1</strain>
    </source>
</reference>
<protein>
    <submittedName>
        <fullName evidence="1">Uncharacterized protein</fullName>
    </submittedName>
</protein>
<dbReference type="Proteomes" id="UP000281028">
    <property type="component" value="Unassembled WGS sequence"/>
</dbReference>
<keyword evidence="2" id="KW-1185">Reference proteome</keyword>